<accession>A0A328DTH4</accession>
<evidence type="ECO:0000259" key="9">
    <source>
        <dbReference type="PROSITE" id="PS50235"/>
    </source>
</evidence>
<proteinExistence type="inferred from homology"/>
<dbReference type="InterPro" id="IPR050164">
    <property type="entry name" value="Peptidase_C19"/>
</dbReference>
<dbReference type="EC" id="3.4.19.12" evidence="7"/>
<dbReference type="PROSITE" id="PS50235">
    <property type="entry name" value="USP_3"/>
    <property type="match status" value="1"/>
</dbReference>
<comment type="similarity">
    <text evidence="2 7">Belongs to the peptidase C19 family.</text>
</comment>
<gene>
    <name evidence="10" type="ORF">DM860_015048</name>
</gene>
<dbReference type="SUPFAM" id="SSF54001">
    <property type="entry name" value="Cysteine proteinases"/>
    <property type="match status" value="1"/>
</dbReference>
<dbReference type="EMBL" id="NQVE01000093">
    <property type="protein sequence ID" value="RAL49057.1"/>
    <property type="molecule type" value="Genomic_DNA"/>
</dbReference>
<feature type="compositionally biased region" description="Polar residues" evidence="8">
    <location>
        <begin position="452"/>
        <end position="476"/>
    </location>
</feature>
<keyword evidence="4 7" id="KW-0833">Ubl conjugation pathway</keyword>
<comment type="caution">
    <text evidence="10">The sequence shown here is derived from an EMBL/GenBank/DDBJ whole genome shotgun (WGS) entry which is preliminary data.</text>
</comment>
<dbReference type="PROSITE" id="PS00973">
    <property type="entry name" value="USP_2"/>
    <property type="match status" value="1"/>
</dbReference>
<evidence type="ECO:0000256" key="8">
    <source>
        <dbReference type="SAM" id="MobiDB-lite"/>
    </source>
</evidence>
<dbReference type="InterPro" id="IPR018200">
    <property type="entry name" value="USP_CS"/>
</dbReference>
<evidence type="ECO:0000313" key="10">
    <source>
        <dbReference type="EMBL" id="RAL49057.1"/>
    </source>
</evidence>
<sequence>MAVLQMNWQPSLLRHKRKSSPPLGLRNLGNTCYLNSVLQCLTYTPPLANFCLQSLHSSSCDVAREKKSDCPFCILEKRIVRSLSLDLPLDSPLKINRCLRIFAQHFRTGMQEDAHEFLRYVIDACHNTCLQLKKLQQQRKKAGNGNATSGCGNDSTIVKEIFGGSLQNQVKCLSCGAESNTVDEIMDISLDVLHSSSLKDSLQKFFQPEILDGNNKYKCDKCNKLVTARKQMSLLQAPNVLVIQLKRFEGIFGGKIDKLINFEEVLVLSSYMCEESQDAHPDYKLFGTIVHSGLSPDSGHYYAYIKDAMGYWYCCNDSYVSHSSLQDVLSEKVYILFFSRAKHRPPSVNKCSPYNGLKNNVTNGIGKSEIPKGLSENPVNIKQLSGHQPEIDNSAILEVDKAPGVFEKDNIKKLCSPRNKKVVANQIESGKKNGAQRDLVHSPKAARLSPHRNGSSKTIVNGKTTRSPSLANGNSNLETVTSDILEGGLCKENGHSDKETSNQKELLNGNVKSLSTNSSQKRKSPESSVLLSGDAHFSLKLEALKKELMKEASSVLRSCGWTENVHTFMHAKKKMRAQGVRNTSDYDEEKRFLIADAKPTFISQIPESLKANLINRLKSFHQNHKHTTAT</sequence>
<dbReference type="FunFam" id="3.90.70.10:FF:000118">
    <property type="entry name" value="Ubiquitin carboxyl-terminal hydrolase 25"/>
    <property type="match status" value="1"/>
</dbReference>
<dbReference type="Proteomes" id="UP000249390">
    <property type="component" value="Unassembled WGS sequence"/>
</dbReference>
<keyword evidence="11" id="KW-1185">Reference proteome</keyword>
<dbReference type="PANTHER" id="PTHR24006">
    <property type="entry name" value="UBIQUITIN CARBOXYL-TERMINAL HYDROLASE"/>
    <property type="match status" value="1"/>
</dbReference>
<dbReference type="Gene3D" id="3.90.70.10">
    <property type="entry name" value="Cysteine proteinases"/>
    <property type="match status" value="1"/>
</dbReference>
<evidence type="ECO:0000256" key="6">
    <source>
        <dbReference type="ARBA" id="ARBA00022807"/>
    </source>
</evidence>
<dbReference type="InterPro" id="IPR001394">
    <property type="entry name" value="Peptidase_C19_UCH"/>
</dbReference>
<dbReference type="GO" id="GO:0004843">
    <property type="term" value="F:cysteine-type deubiquitinase activity"/>
    <property type="evidence" value="ECO:0007669"/>
    <property type="project" value="UniProtKB-UniRule"/>
</dbReference>
<evidence type="ECO:0000256" key="5">
    <source>
        <dbReference type="ARBA" id="ARBA00022801"/>
    </source>
</evidence>
<dbReference type="PANTHER" id="PTHR24006:SF758">
    <property type="entry name" value="UBIQUITIN CARBOXYL-TERMINAL HYDROLASE 36"/>
    <property type="match status" value="1"/>
</dbReference>
<dbReference type="GO" id="GO:0016579">
    <property type="term" value="P:protein deubiquitination"/>
    <property type="evidence" value="ECO:0007669"/>
    <property type="project" value="InterPro"/>
</dbReference>
<feature type="compositionally biased region" description="Basic and acidic residues" evidence="8">
    <location>
        <begin position="492"/>
        <end position="502"/>
    </location>
</feature>
<feature type="domain" description="USP" evidence="9">
    <location>
        <begin position="23"/>
        <end position="341"/>
    </location>
</feature>
<reference evidence="10 11" key="1">
    <citation type="submission" date="2018-06" db="EMBL/GenBank/DDBJ databases">
        <title>The Genome of Cuscuta australis (Dodder) Provides Insight into the Evolution of Plant Parasitism.</title>
        <authorList>
            <person name="Liu H."/>
        </authorList>
    </citation>
    <scope>NUCLEOTIDE SEQUENCE [LARGE SCALE GENOMIC DNA]</scope>
    <source>
        <strain evidence="11">cv. Yunnan</strain>
        <tissue evidence="10">Vines</tissue>
    </source>
</reference>
<dbReference type="GO" id="GO:0005634">
    <property type="term" value="C:nucleus"/>
    <property type="evidence" value="ECO:0007669"/>
    <property type="project" value="TreeGrafter"/>
</dbReference>
<evidence type="ECO:0000313" key="11">
    <source>
        <dbReference type="Proteomes" id="UP000249390"/>
    </source>
</evidence>
<keyword evidence="5 7" id="KW-0378">Hydrolase</keyword>
<dbReference type="CDD" id="cd02661">
    <property type="entry name" value="Peptidase_C19E"/>
    <property type="match status" value="1"/>
</dbReference>
<feature type="region of interest" description="Disordered" evidence="8">
    <location>
        <begin position="427"/>
        <end position="476"/>
    </location>
</feature>
<dbReference type="Pfam" id="PF00443">
    <property type="entry name" value="UCH"/>
    <property type="match status" value="1"/>
</dbReference>
<evidence type="ECO:0000256" key="4">
    <source>
        <dbReference type="ARBA" id="ARBA00022786"/>
    </source>
</evidence>
<evidence type="ECO:0000256" key="7">
    <source>
        <dbReference type="RuleBase" id="RU366025"/>
    </source>
</evidence>
<feature type="compositionally biased region" description="Polar residues" evidence="8">
    <location>
        <begin position="510"/>
        <end position="519"/>
    </location>
</feature>
<protein>
    <recommendedName>
        <fullName evidence="7">Ubiquitin carboxyl-terminal hydrolase</fullName>
        <ecNumber evidence="7">3.4.19.12</ecNumber>
    </recommendedName>
</protein>
<comment type="function">
    <text evidence="7">Recognizes and hydrolyzes the peptide bond at the C-terminal Gly of ubiquitin. Involved in the processing of poly-ubiquitin precursors as well as that of ubiquitinated proteins.</text>
</comment>
<dbReference type="InterPro" id="IPR038765">
    <property type="entry name" value="Papain-like_cys_pep_sf"/>
</dbReference>
<name>A0A328DTH4_9ASTE</name>
<evidence type="ECO:0000256" key="2">
    <source>
        <dbReference type="ARBA" id="ARBA00009085"/>
    </source>
</evidence>
<organism evidence="10 11">
    <name type="scientific">Cuscuta australis</name>
    <dbReference type="NCBI Taxonomy" id="267555"/>
    <lineage>
        <taxon>Eukaryota</taxon>
        <taxon>Viridiplantae</taxon>
        <taxon>Streptophyta</taxon>
        <taxon>Embryophyta</taxon>
        <taxon>Tracheophyta</taxon>
        <taxon>Spermatophyta</taxon>
        <taxon>Magnoliopsida</taxon>
        <taxon>eudicotyledons</taxon>
        <taxon>Gunneridae</taxon>
        <taxon>Pentapetalae</taxon>
        <taxon>asterids</taxon>
        <taxon>lamiids</taxon>
        <taxon>Solanales</taxon>
        <taxon>Convolvulaceae</taxon>
        <taxon>Cuscuteae</taxon>
        <taxon>Cuscuta</taxon>
        <taxon>Cuscuta subgen. Grammica</taxon>
        <taxon>Cuscuta sect. Cleistogrammica</taxon>
    </lineage>
</organism>
<dbReference type="InterPro" id="IPR028889">
    <property type="entry name" value="USP"/>
</dbReference>
<dbReference type="PROSITE" id="PS00972">
    <property type="entry name" value="USP_1"/>
    <property type="match status" value="1"/>
</dbReference>
<keyword evidence="6 7" id="KW-0788">Thiol protease</keyword>
<evidence type="ECO:0000256" key="3">
    <source>
        <dbReference type="ARBA" id="ARBA00022670"/>
    </source>
</evidence>
<evidence type="ECO:0000256" key="1">
    <source>
        <dbReference type="ARBA" id="ARBA00000707"/>
    </source>
</evidence>
<comment type="catalytic activity">
    <reaction evidence="1 7">
        <text>Thiol-dependent hydrolysis of ester, thioester, amide, peptide and isopeptide bonds formed by the C-terminal Gly of ubiquitin (a 76-residue protein attached to proteins as an intracellular targeting signal).</text>
        <dbReference type="EC" id="3.4.19.12"/>
    </reaction>
</comment>
<dbReference type="GO" id="GO:0006508">
    <property type="term" value="P:proteolysis"/>
    <property type="evidence" value="ECO:0007669"/>
    <property type="project" value="UniProtKB-KW"/>
</dbReference>
<feature type="region of interest" description="Disordered" evidence="8">
    <location>
        <begin position="488"/>
        <end position="529"/>
    </location>
</feature>
<keyword evidence="3 7" id="KW-0645">Protease</keyword>
<dbReference type="AlphaFoldDB" id="A0A328DTH4"/>
<dbReference type="GO" id="GO:0005829">
    <property type="term" value="C:cytosol"/>
    <property type="evidence" value="ECO:0007669"/>
    <property type="project" value="TreeGrafter"/>
</dbReference>